<dbReference type="RefSeq" id="WP_164355819.1">
    <property type="nucleotide sequence ID" value="NZ_JAAGME010000024.1"/>
</dbReference>
<dbReference type="GO" id="GO:0005737">
    <property type="term" value="C:cytoplasm"/>
    <property type="evidence" value="ECO:0007669"/>
    <property type="project" value="TreeGrafter"/>
</dbReference>
<sequence>GRTTYGELDRRANGIARKLRSLAVAPGTTVGVSMRRGPEMIAAVLGILKAGGAYLPVEPSLAPERAAGMFEDTRTRLLLTTSDTHRPPAPDGILTIEV</sequence>
<evidence type="ECO:0000259" key="1">
    <source>
        <dbReference type="Pfam" id="PF00501"/>
    </source>
</evidence>
<feature type="non-terminal residue" evidence="2">
    <location>
        <position position="98"/>
    </location>
</feature>
<dbReference type="AlphaFoldDB" id="A0A6N9V2Z3"/>
<dbReference type="InterPro" id="IPR000873">
    <property type="entry name" value="AMP-dep_synth/lig_dom"/>
</dbReference>
<reference evidence="2 3" key="1">
    <citation type="submission" date="2020-01" db="EMBL/GenBank/DDBJ databases">
        <title>Insect and environment-associated Actinomycetes.</title>
        <authorList>
            <person name="Currrie C."/>
            <person name="Chevrette M."/>
            <person name="Carlson C."/>
            <person name="Stubbendieck R."/>
            <person name="Wendt-Pienkowski E."/>
        </authorList>
    </citation>
    <scope>NUCLEOTIDE SEQUENCE [LARGE SCALE GENOMIC DNA]</scope>
    <source>
        <strain evidence="2 3">SID14438</strain>
    </source>
</reference>
<organism evidence="2 3">
    <name type="scientific">Streptomyces microflavus</name>
    <name type="common">Streptomyces lipmanii</name>
    <dbReference type="NCBI Taxonomy" id="1919"/>
    <lineage>
        <taxon>Bacteria</taxon>
        <taxon>Bacillati</taxon>
        <taxon>Actinomycetota</taxon>
        <taxon>Actinomycetes</taxon>
        <taxon>Kitasatosporales</taxon>
        <taxon>Streptomycetaceae</taxon>
        <taxon>Streptomyces</taxon>
    </lineage>
</organism>
<dbReference type="SUPFAM" id="SSF56801">
    <property type="entry name" value="Acetyl-CoA synthetase-like"/>
    <property type="match status" value="1"/>
</dbReference>
<protein>
    <submittedName>
        <fullName evidence="2">Amino acid adenylation domain-containing protein</fullName>
    </submittedName>
</protein>
<dbReference type="PANTHER" id="PTHR45527:SF1">
    <property type="entry name" value="FATTY ACID SYNTHASE"/>
    <property type="match status" value="1"/>
</dbReference>
<evidence type="ECO:0000313" key="3">
    <source>
        <dbReference type="Proteomes" id="UP000471648"/>
    </source>
</evidence>
<gene>
    <name evidence="2" type="ORF">G3I39_00865</name>
</gene>
<feature type="domain" description="AMP-dependent synthetase/ligase" evidence="1">
    <location>
        <begin position="2"/>
        <end position="84"/>
    </location>
</feature>
<accession>A0A6N9V2Z3</accession>
<dbReference type="PANTHER" id="PTHR45527">
    <property type="entry name" value="NONRIBOSOMAL PEPTIDE SYNTHETASE"/>
    <property type="match status" value="1"/>
</dbReference>
<dbReference type="EMBL" id="JAAGME010000024">
    <property type="protein sequence ID" value="NEB65628.1"/>
    <property type="molecule type" value="Genomic_DNA"/>
</dbReference>
<comment type="caution">
    <text evidence="2">The sequence shown here is derived from an EMBL/GenBank/DDBJ whole genome shotgun (WGS) entry which is preliminary data.</text>
</comment>
<dbReference type="GO" id="GO:0031177">
    <property type="term" value="F:phosphopantetheine binding"/>
    <property type="evidence" value="ECO:0007669"/>
    <property type="project" value="TreeGrafter"/>
</dbReference>
<dbReference type="GO" id="GO:0043041">
    <property type="term" value="P:amino acid activation for nonribosomal peptide biosynthetic process"/>
    <property type="evidence" value="ECO:0007669"/>
    <property type="project" value="TreeGrafter"/>
</dbReference>
<dbReference type="Proteomes" id="UP000471648">
    <property type="component" value="Unassembled WGS sequence"/>
</dbReference>
<dbReference type="GO" id="GO:0044550">
    <property type="term" value="P:secondary metabolite biosynthetic process"/>
    <property type="evidence" value="ECO:0007669"/>
    <property type="project" value="TreeGrafter"/>
</dbReference>
<name>A0A6N9V2Z3_STRMI</name>
<dbReference type="Gene3D" id="3.40.50.980">
    <property type="match status" value="1"/>
</dbReference>
<evidence type="ECO:0000313" key="2">
    <source>
        <dbReference type="EMBL" id="NEB65628.1"/>
    </source>
</evidence>
<dbReference type="Pfam" id="PF00501">
    <property type="entry name" value="AMP-binding"/>
    <property type="match status" value="1"/>
</dbReference>
<proteinExistence type="predicted"/>
<feature type="non-terminal residue" evidence="2">
    <location>
        <position position="1"/>
    </location>
</feature>